<sequence length="504" mass="56815">MFSTSVLECHKSLDQTMVKSLGVLSENRLSENAQNTPSKMCKRPSWPQAPGLFASDKENRPAQDPEAKVNKSAWWQQQCDADALKQQQAQQRLRAGAEEQLQRLRSARRSEGAGEDPSELRRRCRELELERDALSLRAQAALRLEAELEAEKARAAHLAQQLRGSEAAARRAGLHELCEQVKNLNRQADLHEEQLAAISNRRMASTLVRSVVSRVLARQSPDLQKPDRVCDGVRMVRSEDVAVQAELRTEASPESEELRLLRAELSEARAAAEVRRSCGREVREGLQKDCERWRRHAEGLEKQVDQLGRSMQGCETCAMLLAESQELALTVTTLKNQCEALEVERKSLTSRVTSLQENLEDVSSSHAELAGHVNHRQKIRHTVQLKEDRDSYREENFRLKQRILQLEAGNSSQGIVQAVAGFSGSEPRGHRVSRLSSRPSCRGATENLDGSQRLQKRCQQLERELERNKVNVTHFLAIIERAVSMEGEPTVAALLEALRERFLS</sequence>
<evidence type="ECO:0000259" key="6">
    <source>
        <dbReference type="Pfam" id="PF15908"/>
    </source>
</evidence>
<keyword evidence="2" id="KW-0963">Cytoplasm</keyword>
<dbReference type="AlphaFoldDB" id="A0A812IKR4"/>
<evidence type="ECO:0000313" key="8">
    <source>
        <dbReference type="Proteomes" id="UP000604046"/>
    </source>
</evidence>
<feature type="compositionally biased region" description="Basic and acidic residues" evidence="5">
    <location>
        <begin position="55"/>
        <end position="68"/>
    </location>
</feature>
<feature type="coiled-coil region" evidence="4">
    <location>
        <begin position="283"/>
        <end position="358"/>
    </location>
</feature>
<dbReference type="InterPro" id="IPR031794">
    <property type="entry name" value="HMMR_C"/>
</dbReference>
<proteinExistence type="predicted"/>
<name>A0A812IKR4_9DINO</name>
<comment type="caution">
    <text evidence="7">The sequence shown here is derived from an EMBL/GenBank/DDBJ whole genome shotgun (WGS) entry which is preliminary data.</text>
</comment>
<feature type="region of interest" description="Disordered" evidence="5">
    <location>
        <begin position="29"/>
        <end position="68"/>
    </location>
</feature>
<organism evidence="7 8">
    <name type="scientific">Symbiodinium natans</name>
    <dbReference type="NCBI Taxonomy" id="878477"/>
    <lineage>
        <taxon>Eukaryota</taxon>
        <taxon>Sar</taxon>
        <taxon>Alveolata</taxon>
        <taxon>Dinophyceae</taxon>
        <taxon>Suessiales</taxon>
        <taxon>Symbiodiniaceae</taxon>
        <taxon>Symbiodinium</taxon>
    </lineage>
</organism>
<dbReference type="OrthoDB" id="261831at2759"/>
<evidence type="ECO:0000256" key="1">
    <source>
        <dbReference type="ARBA" id="ARBA00004186"/>
    </source>
</evidence>
<dbReference type="Proteomes" id="UP000604046">
    <property type="component" value="Unassembled WGS sequence"/>
</dbReference>
<evidence type="ECO:0000256" key="4">
    <source>
        <dbReference type="SAM" id="Coils"/>
    </source>
</evidence>
<keyword evidence="4" id="KW-0175">Coiled coil</keyword>
<keyword evidence="3" id="KW-0206">Cytoskeleton</keyword>
<dbReference type="GO" id="GO:0005819">
    <property type="term" value="C:spindle"/>
    <property type="evidence" value="ECO:0007669"/>
    <property type="project" value="UniProtKB-SubCell"/>
</dbReference>
<reference evidence="7" key="1">
    <citation type="submission" date="2021-02" db="EMBL/GenBank/DDBJ databases">
        <authorList>
            <person name="Dougan E. K."/>
            <person name="Rhodes N."/>
            <person name="Thang M."/>
            <person name="Chan C."/>
        </authorList>
    </citation>
    <scope>NUCLEOTIDE SEQUENCE</scope>
</reference>
<protein>
    <submittedName>
        <fullName evidence="7">Hmmr protein</fullName>
    </submittedName>
</protein>
<evidence type="ECO:0000256" key="2">
    <source>
        <dbReference type="ARBA" id="ARBA00022490"/>
    </source>
</evidence>
<dbReference type="EMBL" id="CAJNDS010000300">
    <property type="protein sequence ID" value="CAE7040804.1"/>
    <property type="molecule type" value="Genomic_DNA"/>
</dbReference>
<feature type="domain" description="Hyaluronan-mediated motility receptor C-terminal" evidence="6">
    <location>
        <begin position="325"/>
        <end position="403"/>
    </location>
</feature>
<comment type="subcellular location">
    <subcellularLocation>
        <location evidence="1">Cytoplasm</location>
        <location evidence="1">Cytoskeleton</location>
        <location evidence="1">Spindle</location>
    </subcellularLocation>
</comment>
<evidence type="ECO:0000256" key="3">
    <source>
        <dbReference type="ARBA" id="ARBA00023212"/>
    </source>
</evidence>
<evidence type="ECO:0000256" key="5">
    <source>
        <dbReference type="SAM" id="MobiDB-lite"/>
    </source>
</evidence>
<gene>
    <name evidence="7" type="primary">Hmmr</name>
    <name evidence="7" type="ORF">SNAT2548_LOCUS4829</name>
</gene>
<accession>A0A812IKR4</accession>
<feature type="region of interest" description="Disordered" evidence="5">
    <location>
        <begin position="95"/>
        <end position="120"/>
    </location>
</feature>
<dbReference type="Pfam" id="PF15908">
    <property type="entry name" value="HMMR_C"/>
    <property type="match status" value="1"/>
</dbReference>
<keyword evidence="8" id="KW-1185">Reference proteome</keyword>
<feature type="region of interest" description="Disordered" evidence="5">
    <location>
        <begin position="427"/>
        <end position="449"/>
    </location>
</feature>
<evidence type="ECO:0000313" key="7">
    <source>
        <dbReference type="EMBL" id="CAE7040804.1"/>
    </source>
</evidence>